<feature type="transmembrane region" description="Helical" evidence="1">
    <location>
        <begin position="93"/>
        <end position="116"/>
    </location>
</feature>
<dbReference type="Proteomes" id="UP001634747">
    <property type="component" value="Unassembled WGS sequence"/>
</dbReference>
<organism evidence="2 3">
    <name type="scientific">Terriglobus aquaticus</name>
    <dbReference type="NCBI Taxonomy" id="940139"/>
    <lineage>
        <taxon>Bacteria</taxon>
        <taxon>Pseudomonadati</taxon>
        <taxon>Acidobacteriota</taxon>
        <taxon>Terriglobia</taxon>
        <taxon>Terriglobales</taxon>
        <taxon>Acidobacteriaceae</taxon>
        <taxon>Terriglobus</taxon>
    </lineage>
</organism>
<feature type="transmembrane region" description="Helical" evidence="1">
    <location>
        <begin position="149"/>
        <end position="167"/>
    </location>
</feature>
<proteinExistence type="predicted"/>
<sequence>MGELHRALGDIQSIRRQVAGATEFRGYGPAALAGTAVLAVVGALLQALLVPEPMADPRGYFAVWVGTAACSVVLAGVTMWTRSRRLHSGLSDVMIGMAVQQFAPVLVAGSLVTLVLARCAAAQLWMMPGLWMVLFSLGIFASCRFLPKLIATAGAWYLLTGLLSLGLGDARALSPWTMGFAFFAGQMWIAGVLWTAGKVLDEEDGDGFEEAE</sequence>
<protein>
    <submittedName>
        <fullName evidence="2">Uncharacterized protein</fullName>
    </submittedName>
</protein>
<dbReference type="EMBL" id="JBJYXY010000001">
    <property type="protein sequence ID" value="MFN2976889.1"/>
    <property type="molecule type" value="Genomic_DNA"/>
</dbReference>
<evidence type="ECO:0000313" key="3">
    <source>
        <dbReference type="Proteomes" id="UP001634747"/>
    </source>
</evidence>
<comment type="caution">
    <text evidence="2">The sequence shown here is derived from an EMBL/GenBank/DDBJ whole genome shotgun (WGS) entry which is preliminary data.</text>
</comment>
<feature type="transmembrane region" description="Helical" evidence="1">
    <location>
        <begin position="61"/>
        <end position="81"/>
    </location>
</feature>
<feature type="transmembrane region" description="Helical" evidence="1">
    <location>
        <begin position="173"/>
        <end position="194"/>
    </location>
</feature>
<evidence type="ECO:0000256" key="1">
    <source>
        <dbReference type="SAM" id="Phobius"/>
    </source>
</evidence>
<keyword evidence="1" id="KW-1133">Transmembrane helix</keyword>
<keyword evidence="1" id="KW-0472">Membrane</keyword>
<feature type="transmembrane region" description="Helical" evidence="1">
    <location>
        <begin position="30"/>
        <end position="49"/>
    </location>
</feature>
<accession>A0ABW9KMA5</accession>
<dbReference type="RefSeq" id="WP_263414930.1">
    <property type="nucleotide sequence ID" value="NZ_BAABBH010000001.1"/>
</dbReference>
<keyword evidence="3" id="KW-1185">Reference proteome</keyword>
<feature type="transmembrane region" description="Helical" evidence="1">
    <location>
        <begin position="122"/>
        <end position="142"/>
    </location>
</feature>
<gene>
    <name evidence="2" type="ORF">ACK2TP_14050</name>
</gene>
<keyword evidence="1" id="KW-0812">Transmembrane</keyword>
<reference evidence="2 3" key="1">
    <citation type="submission" date="2024-12" db="EMBL/GenBank/DDBJ databases">
        <authorList>
            <person name="Lee Y."/>
        </authorList>
    </citation>
    <scope>NUCLEOTIDE SEQUENCE [LARGE SCALE GENOMIC DNA]</scope>
    <source>
        <strain evidence="2 3">03SUJ4</strain>
    </source>
</reference>
<name>A0ABW9KMA5_9BACT</name>
<evidence type="ECO:0000313" key="2">
    <source>
        <dbReference type="EMBL" id="MFN2976889.1"/>
    </source>
</evidence>